<sequence length="105" mass="11498">MSNKTLRDLRQPSTTASGGGEPPRIEFPCDYPVKVVGDAAEDFTAVVCQVVTRHDPEFDANAIQVVPSRNGRFVSVRITLRATGEAQLQALFAELKACERVHMVL</sequence>
<proteinExistence type="inferred from homology"/>
<protein>
    <recommendedName>
        <fullName evidence="2">UPF0250 protein HHA04nite_08110</fullName>
    </recommendedName>
</protein>
<evidence type="ECO:0000313" key="4">
    <source>
        <dbReference type="EMBL" id="GEK72267.1"/>
    </source>
</evidence>
<dbReference type="InterPro" id="IPR027471">
    <property type="entry name" value="YbeD-like_sf"/>
</dbReference>
<dbReference type="Gene3D" id="3.30.70.260">
    <property type="match status" value="1"/>
</dbReference>
<dbReference type="PANTHER" id="PTHR38036:SF1">
    <property type="entry name" value="UPF0250 PROTEIN YBED"/>
    <property type="match status" value="1"/>
</dbReference>
<gene>
    <name evidence="4" type="ORF">HHA04nite_08110</name>
</gene>
<feature type="compositionally biased region" description="Basic and acidic residues" evidence="3">
    <location>
        <begin position="1"/>
        <end position="10"/>
    </location>
</feature>
<comment type="similarity">
    <text evidence="1 2">Belongs to the UPF0250 family.</text>
</comment>
<dbReference type="Pfam" id="PF04359">
    <property type="entry name" value="DUF493"/>
    <property type="match status" value="1"/>
</dbReference>
<dbReference type="InterPro" id="IPR007454">
    <property type="entry name" value="UPF0250_YbeD-like"/>
</dbReference>
<comment type="caution">
    <text evidence="4">The sequence shown here is derived from an EMBL/GenBank/DDBJ whole genome shotgun (WGS) entry which is preliminary data.</text>
</comment>
<dbReference type="RefSeq" id="WP_035596183.1">
    <property type="nucleotide sequence ID" value="NZ_BJUS01000005.1"/>
</dbReference>
<dbReference type="HAMAP" id="MF_00659">
    <property type="entry name" value="UPF0250"/>
    <property type="match status" value="1"/>
</dbReference>
<name>A0ABQ0U1H6_9GAMM</name>
<keyword evidence="5" id="KW-1185">Reference proteome</keyword>
<dbReference type="PANTHER" id="PTHR38036">
    <property type="entry name" value="UPF0250 PROTEIN YBED"/>
    <property type="match status" value="1"/>
</dbReference>
<feature type="region of interest" description="Disordered" evidence="3">
    <location>
        <begin position="1"/>
        <end position="25"/>
    </location>
</feature>
<accession>A0ABQ0U1H6</accession>
<evidence type="ECO:0000256" key="3">
    <source>
        <dbReference type="SAM" id="MobiDB-lite"/>
    </source>
</evidence>
<reference evidence="4 5" key="1">
    <citation type="submission" date="2019-07" db="EMBL/GenBank/DDBJ databases">
        <title>Whole genome shotgun sequence of Halomonas halophila NBRC 102604.</title>
        <authorList>
            <person name="Hosoyama A."/>
            <person name="Uohara A."/>
            <person name="Ohji S."/>
            <person name="Ichikawa N."/>
        </authorList>
    </citation>
    <scope>NUCLEOTIDE SEQUENCE [LARGE SCALE GENOMIC DNA]</scope>
    <source>
        <strain evidence="4 5">NBRC 102604</strain>
    </source>
</reference>
<evidence type="ECO:0000313" key="5">
    <source>
        <dbReference type="Proteomes" id="UP000321121"/>
    </source>
</evidence>
<dbReference type="Proteomes" id="UP000321121">
    <property type="component" value="Unassembled WGS sequence"/>
</dbReference>
<evidence type="ECO:0000256" key="1">
    <source>
        <dbReference type="ARBA" id="ARBA00008460"/>
    </source>
</evidence>
<organism evidence="4 5">
    <name type="scientific">Halomonas halophila</name>
    <dbReference type="NCBI Taxonomy" id="29573"/>
    <lineage>
        <taxon>Bacteria</taxon>
        <taxon>Pseudomonadati</taxon>
        <taxon>Pseudomonadota</taxon>
        <taxon>Gammaproteobacteria</taxon>
        <taxon>Oceanospirillales</taxon>
        <taxon>Halomonadaceae</taxon>
        <taxon>Halomonas</taxon>
    </lineage>
</organism>
<dbReference type="SUPFAM" id="SSF117991">
    <property type="entry name" value="YbeD/HP0495-like"/>
    <property type="match status" value="1"/>
</dbReference>
<evidence type="ECO:0000256" key="2">
    <source>
        <dbReference type="HAMAP-Rule" id="MF_00659"/>
    </source>
</evidence>
<dbReference type="EMBL" id="BJUS01000005">
    <property type="protein sequence ID" value="GEK72267.1"/>
    <property type="molecule type" value="Genomic_DNA"/>
</dbReference>